<sequence>MILAIRTNAGRYLLRRGEHCLDPYYQREAATLLSVVPFWSDGERSLLRYIADGGHLTRREAKGFWDCNAYFASLRRGGAA</sequence>
<evidence type="ECO:0000313" key="1">
    <source>
        <dbReference type="EMBL" id="RIV75606.1"/>
    </source>
</evidence>
<evidence type="ECO:0000313" key="2">
    <source>
        <dbReference type="Proteomes" id="UP000285092"/>
    </source>
</evidence>
<keyword evidence="2" id="KW-1185">Reference proteome</keyword>
<proteinExistence type="predicted"/>
<organism evidence="1 2">
    <name type="scientific">Pelagerythrobacter aerophilus</name>
    <dbReference type="NCBI Taxonomy" id="2306995"/>
    <lineage>
        <taxon>Bacteria</taxon>
        <taxon>Pseudomonadati</taxon>
        <taxon>Pseudomonadota</taxon>
        <taxon>Alphaproteobacteria</taxon>
        <taxon>Sphingomonadales</taxon>
        <taxon>Erythrobacteraceae</taxon>
        <taxon>Pelagerythrobacter</taxon>
    </lineage>
</organism>
<comment type="caution">
    <text evidence="1">The sequence shown here is derived from an EMBL/GenBank/DDBJ whole genome shotgun (WGS) entry which is preliminary data.</text>
</comment>
<name>A0A418NE58_9SPHN</name>
<gene>
    <name evidence="1" type="ORF">D2V04_15035</name>
</gene>
<dbReference type="AlphaFoldDB" id="A0A418NE58"/>
<dbReference type="Proteomes" id="UP000285092">
    <property type="component" value="Unassembled WGS sequence"/>
</dbReference>
<reference evidence="1 2" key="1">
    <citation type="submission" date="2018-08" db="EMBL/GenBank/DDBJ databases">
        <title>Altererythrobacter sp.Ery1 and Ery12, the genome sequencing of novel strains in genus Alterythrobacter.</title>
        <authorList>
            <person name="Cheng H."/>
            <person name="Wu Y.-H."/>
            <person name="Fang C."/>
            <person name="Xu X.-W."/>
        </authorList>
    </citation>
    <scope>NUCLEOTIDE SEQUENCE [LARGE SCALE GENOMIC DNA]</scope>
    <source>
        <strain evidence="1 2">Ery1</strain>
    </source>
</reference>
<accession>A0A418NE58</accession>
<protein>
    <submittedName>
        <fullName evidence="1">Uncharacterized protein</fullName>
    </submittedName>
</protein>
<dbReference type="RefSeq" id="WP_119514532.1">
    <property type="nucleotide sequence ID" value="NZ_QXFK01000019.1"/>
</dbReference>
<dbReference type="EMBL" id="QXFK01000019">
    <property type="protein sequence ID" value="RIV75606.1"/>
    <property type="molecule type" value="Genomic_DNA"/>
</dbReference>